<evidence type="ECO:0000313" key="4">
    <source>
        <dbReference type="Proteomes" id="UP000290365"/>
    </source>
</evidence>
<name>A0A4P6JSI1_KTERU</name>
<feature type="transmembrane region" description="Helical" evidence="1">
    <location>
        <begin position="119"/>
        <end position="146"/>
    </location>
</feature>
<keyword evidence="1" id="KW-0812">Transmembrane</keyword>
<gene>
    <name evidence="3" type="ORF">EPA93_20090</name>
</gene>
<proteinExistence type="predicted"/>
<dbReference type="AlphaFoldDB" id="A0A4P6JSI1"/>
<keyword evidence="1" id="KW-1133">Transmembrane helix</keyword>
<evidence type="ECO:0000259" key="2">
    <source>
        <dbReference type="Pfam" id="PF13796"/>
    </source>
</evidence>
<sequence>MSSTKGVIIEMLQGKQHEKHTGGSILYLLLSFPLGIFYFVTLVVGLSLGVSTLIIWIGIPILLLTIACVWGMASLEREMAVRLLHVDMPTYKVGGRTAHMNIYKGLWARIKDPLTWRSLLFLLLKFPLGIFAFSLTLVLLMLSLAFTLEPLWYVINTYINGILMFNHIESHSWLPFLGYVQGNFDIFLFARSFLGVPLGIALWIVSTKILNGLAWGCGEMARLLLSPEEVTHPKDEFAGFSNIYNGYRGNSMERTERGEGLQYRSNDAEYPEIREEIYRPHSAAQVYPEMQME</sequence>
<dbReference type="OrthoDB" id="156491at2"/>
<dbReference type="EMBL" id="CP035758">
    <property type="protein sequence ID" value="QBD78172.1"/>
    <property type="molecule type" value="Genomic_DNA"/>
</dbReference>
<dbReference type="Pfam" id="PF13796">
    <property type="entry name" value="Sensor"/>
    <property type="match status" value="1"/>
</dbReference>
<dbReference type="InterPro" id="IPR025828">
    <property type="entry name" value="Put_sensor_dom"/>
</dbReference>
<feature type="transmembrane region" description="Helical" evidence="1">
    <location>
        <begin position="53"/>
        <end position="73"/>
    </location>
</feature>
<keyword evidence="4" id="KW-1185">Reference proteome</keyword>
<dbReference type="KEGG" id="kbs:EPA93_20090"/>
<feature type="transmembrane region" description="Helical" evidence="1">
    <location>
        <begin position="186"/>
        <end position="205"/>
    </location>
</feature>
<keyword evidence="1" id="KW-0472">Membrane</keyword>
<evidence type="ECO:0000256" key="1">
    <source>
        <dbReference type="SAM" id="Phobius"/>
    </source>
</evidence>
<protein>
    <recommendedName>
        <fullName evidence="2">Putative sensor domain-containing protein</fullName>
    </recommendedName>
</protein>
<accession>A0A4P6JSI1</accession>
<feature type="transmembrane region" description="Helical" evidence="1">
    <location>
        <begin position="25"/>
        <end position="47"/>
    </location>
</feature>
<evidence type="ECO:0000313" key="3">
    <source>
        <dbReference type="EMBL" id="QBD78172.1"/>
    </source>
</evidence>
<dbReference type="Proteomes" id="UP000290365">
    <property type="component" value="Chromosome"/>
</dbReference>
<feature type="domain" description="Putative sensor" evidence="2">
    <location>
        <begin position="27"/>
        <end position="225"/>
    </location>
</feature>
<organism evidence="3 4">
    <name type="scientific">Ktedonosporobacter rubrisoli</name>
    <dbReference type="NCBI Taxonomy" id="2509675"/>
    <lineage>
        <taxon>Bacteria</taxon>
        <taxon>Bacillati</taxon>
        <taxon>Chloroflexota</taxon>
        <taxon>Ktedonobacteria</taxon>
        <taxon>Ktedonobacterales</taxon>
        <taxon>Ktedonosporobacteraceae</taxon>
        <taxon>Ktedonosporobacter</taxon>
    </lineage>
</organism>
<reference evidence="3 4" key="1">
    <citation type="submission" date="2019-01" db="EMBL/GenBank/DDBJ databases">
        <title>Ktedonosporobacter rubrisoli SCAWS-G2.</title>
        <authorList>
            <person name="Huang Y."/>
            <person name="Yan B."/>
        </authorList>
    </citation>
    <scope>NUCLEOTIDE SEQUENCE [LARGE SCALE GENOMIC DNA]</scope>
    <source>
        <strain evidence="3 4">SCAWS-G2</strain>
    </source>
</reference>